<sequence length="402" mass="43006">MPKTRSQTAPGRAPAPAEVPPAPSGAGPASNTPSAPSTTAAALKALRTDLDNAAAARNKETKAKNAAWNKLFSYVQEMAQAQGSNVETMTLLMATCRASIKHTEAGLYAPAFPPELVEGLNSYIVRAPKASFKSLGQHSTPATTGSAPVLNPSVAPAPHSNTRTLKDVSAQDTRNFLPDSLNDWCVVGMGRGSASAAVKSGGIKDHRLIARFDRDHETLKLDPSAQRDLANQALSAGYAPLHARIRVVDRVATGLALTPSANCTLEELEPDLARIAASLGARVVERNQNWNRWVIRCVDTKFDDNDLRGEIIAGLRIADPDRPHSLVGNTNALQNNLAAPSVPRGDTRQIRIHATIARRALDHACLDVPIVEDRTKQDMDNAQAEPSSIKRLVHTCILRAIP</sequence>
<proteinExistence type="predicted"/>
<feature type="compositionally biased region" description="Low complexity" evidence="1">
    <location>
        <begin position="24"/>
        <end position="39"/>
    </location>
</feature>
<name>A0A8X7N403_9BASI</name>
<reference evidence="2" key="1">
    <citation type="submission" date="2016-04" db="EMBL/GenBank/DDBJ databases">
        <authorList>
            <person name="Nguyen H.D."/>
            <person name="Samba Siva P."/>
            <person name="Cullis J."/>
            <person name="Levesque C.A."/>
            <person name="Hambleton S."/>
        </authorList>
    </citation>
    <scope>NUCLEOTIDE SEQUENCE</scope>
    <source>
        <strain evidence="2">DAOMC 236422</strain>
    </source>
</reference>
<reference evidence="2" key="2">
    <citation type="journal article" date="2019" name="IMA Fungus">
        <title>Genome sequencing and comparison of five Tilletia species to identify candidate genes for the detection of regulated species infecting wheat.</title>
        <authorList>
            <person name="Nguyen H.D.T."/>
            <person name="Sultana T."/>
            <person name="Kesanakurti P."/>
            <person name="Hambleton S."/>
        </authorList>
    </citation>
    <scope>NUCLEOTIDE SEQUENCE</scope>
    <source>
        <strain evidence="2">DAOMC 236422</strain>
    </source>
</reference>
<dbReference type="EMBL" id="LWDG02000398">
    <property type="protein sequence ID" value="KAE8265997.1"/>
    <property type="molecule type" value="Genomic_DNA"/>
</dbReference>
<dbReference type="AlphaFoldDB" id="A0A8X7N403"/>
<comment type="caution">
    <text evidence="2">The sequence shown here is derived from an EMBL/GenBank/DDBJ whole genome shotgun (WGS) entry which is preliminary data.</text>
</comment>
<dbReference type="Proteomes" id="UP000078113">
    <property type="component" value="Unassembled WGS sequence"/>
</dbReference>
<organism evidence="2 3">
    <name type="scientific">Tilletia walkeri</name>
    <dbReference type="NCBI Taxonomy" id="117179"/>
    <lineage>
        <taxon>Eukaryota</taxon>
        <taxon>Fungi</taxon>
        <taxon>Dikarya</taxon>
        <taxon>Basidiomycota</taxon>
        <taxon>Ustilaginomycotina</taxon>
        <taxon>Exobasidiomycetes</taxon>
        <taxon>Tilletiales</taxon>
        <taxon>Tilletiaceae</taxon>
        <taxon>Tilletia</taxon>
    </lineage>
</organism>
<evidence type="ECO:0000256" key="1">
    <source>
        <dbReference type="SAM" id="MobiDB-lite"/>
    </source>
</evidence>
<protein>
    <submittedName>
        <fullName evidence="2">Uncharacterized protein</fullName>
    </submittedName>
</protein>
<evidence type="ECO:0000313" key="2">
    <source>
        <dbReference type="EMBL" id="KAE8265997.1"/>
    </source>
</evidence>
<feature type="compositionally biased region" description="Polar residues" evidence="1">
    <location>
        <begin position="136"/>
        <end position="146"/>
    </location>
</feature>
<feature type="region of interest" description="Disordered" evidence="1">
    <location>
        <begin position="1"/>
        <end position="39"/>
    </location>
</feature>
<keyword evidence="3" id="KW-1185">Reference proteome</keyword>
<gene>
    <name evidence="2" type="ORF">A4X09_0g6352</name>
</gene>
<feature type="region of interest" description="Disordered" evidence="1">
    <location>
        <begin position="136"/>
        <end position="161"/>
    </location>
</feature>
<evidence type="ECO:0000313" key="3">
    <source>
        <dbReference type="Proteomes" id="UP000078113"/>
    </source>
</evidence>
<accession>A0A8X7N403</accession>